<dbReference type="Proteomes" id="UP000053447">
    <property type="component" value="Unassembled WGS sequence"/>
</dbReference>
<organism evidence="2 3">
    <name type="scientific">Pneumocystis jirovecii (strain RU7)</name>
    <name type="common">Human pneumocystis pneumonia agent</name>
    <dbReference type="NCBI Taxonomy" id="1408657"/>
    <lineage>
        <taxon>Eukaryota</taxon>
        <taxon>Fungi</taxon>
        <taxon>Dikarya</taxon>
        <taxon>Ascomycota</taxon>
        <taxon>Taphrinomycotina</taxon>
        <taxon>Pneumocystomycetes</taxon>
        <taxon>Pneumocystaceae</taxon>
        <taxon>Pneumocystis</taxon>
    </lineage>
</organism>
<evidence type="ECO:0000313" key="3">
    <source>
        <dbReference type="Proteomes" id="UP000053447"/>
    </source>
</evidence>
<dbReference type="RefSeq" id="XP_018229086.1">
    <property type="nucleotide sequence ID" value="XM_018374864.1"/>
</dbReference>
<keyword evidence="3" id="KW-1185">Reference proteome</keyword>
<dbReference type="OrthoDB" id="5382624at2759"/>
<dbReference type="EMBL" id="LFWA01000011">
    <property type="protein sequence ID" value="KTW28751.1"/>
    <property type="molecule type" value="Genomic_DNA"/>
</dbReference>
<name>A0A0W4ZK62_PNEJ7</name>
<accession>A0A0W4ZK62</accession>
<feature type="transmembrane region" description="Helical" evidence="1">
    <location>
        <begin position="12"/>
        <end position="31"/>
    </location>
</feature>
<keyword evidence="1" id="KW-0472">Membrane</keyword>
<sequence>MSTLLYKYPNKRLLSMLLISAGSASVVYYIYRNKSYTNIPEGKIRRLEKKAEHIYDNVSSHMKDAYHNGKKQINDIEKSCEKKVHDWIDQVDTKVDKIKDTLKNK</sequence>
<keyword evidence="1" id="KW-1133">Transmembrane helix</keyword>
<gene>
    <name evidence="2" type="ORF">T551_02601</name>
</gene>
<proteinExistence type="predicted"/>
<comment type="caution">
    <text evidence="2">The sequence shown here is derived from an EMBL/GenBank/DDBJ whole genome shotgun (WGS) entry which is preliminary data.</text>
</comment>
<evidence type="ECO:0000313" key="2">
    <source>
        <dbReference type="EMBL" id="KTW28751.1"/>
    </source>
</evidence>
<reference evidence="3" key="1">
    <citation type="journal article" date="2016" name="Nat. Commun.">
        <title>Genome analysis of three Pneumocystis species reveals adaptation mechanisms to life exclusively in mammalian hosts.</title>
        <authorList>
            <person name="Ma L."/>
            <person name="Chen Z."/>
            <person name="Huang D.W."/>
            <person name="Kutty G."/>
            <person name="Ishihara M."/>
            <person name="Wang H."/>
            <person name="Abouelleil A."/>
            <person name="Bishop L."/>
            <person name="Davey E."/>
            <person name="Deng R."/>
            <person name="Deng X."/>
            <person name="Fan L."/>
            <person name="Fantoni G."/>
            <person name="Fitzgerald M."/>
            <person name="Gogineni E."/>
            <person name="Goldberg J.M."/>
            <person name="Handley G."/>
            <person name="Hu X."/>
            <person name="Huber C."/>
            <person name="Jiao X."/>
            <person name="Jones K."/>
            <person name="Levin J.Z."/>
            <person name="Liu Y."/>
            <person name="Macdonald P."/>
            <person name="Melnikov A."/>
            <person name="Raley C."/>
            <person name="Sassi M."/>
            <person name="Sherman B.T."/>
            <person name="Song X."/>
            <person name="Sykes S."/>
            <person name="Tran B."/>
            <person name="Walsh L."/>
            <person name="Xia Y."/>
            <person name="Yang J."/>
            <person name="Young S."/>
            <person name="Zeng Q."/>
            <person name="Zheng X."/>
            <person name="Stephens R."/>
            <person name="Nusbaum C."/>
            <person name="Birren B.W."/>
            <person name="Azadi P."/>
            <person name="Lempicki R.A."/>
            <person name="Cuomo C.A."/>
            <person name="Kovacs J.A."/>
        </authorList>
    </citation>
    <scope>NUCLEOTIDE SEQUENCE [LARGE SCALE GENOMIC DNA]</scope>
    <source>
        <strain evidence="3">RU7</strain>
    </source>
</reference>
<keyword evidence="1" id="KW-0812">Transmembrane</keyword>
<dbReference type="VEuPathDB" id="FungiDB:T551_02601"/>
<dbReference type="GeneID" id="28941119"/>
<dbReference type="AlphaFoldDB" id="A0A0W4ZK62"/>
<protein>
    <submittedName>
        <fullName evidence="2">Uncharacterized protein</fullName>
    </submittedName>
</protein>
<evidence type="ECO:0000256" key="1">
    <source>
        <dbReference type="SAM" id="Phobius"/>
    </source>
</evidence>